<reference evidence="2 3" key="1">
    <citation type="journal article" date="2018" name="Nat. Ecol. Evol.">
        <title>Shark genomes provide insights into elasmobranch evolution and the origin of vertebrates.</title>
        <authorList>
            <person name="Hara Y"/>
            <person name="Yamaguchi K"/>
            <person name="Onimaru K"/>
            <person name="Kadota M"/>
            <person name="Koyanagi M"/>
            <person name="Keeley SD"/>
            <person name="Tatsumi K"/>
            <person name="Tanaka K"/>
            <person name="Motone F"/>
            <person name="Kageyama Y"/>
            <person name="Nozu R"/>
            <person name="Adachi N"/>
            <person name="Nishimura O"/>
            <person name="Nakagawa R"/>
            <person name="Tanegashima C"/>
            <person name="Kiyatake I"/>
            <person name="Matsumoto R"/>
            <person name="Murakumo K"/>
            <person name="Nishida K"/>
            <person name="Terakita A"/>
            <person name="Kuratani S"/>
            <person name="Sato K"/>
            <person name="Hyodo S Kuraku.S."/>
        </authorList>
    </citation>
    <scope>NUCLEOTIDE SEQUENCE [LARGE SCALE GENOMIC DNA]</scope>
</reference>
<sequence length="227" mass="24507">MSEELKVDILLVLYANPRGVRPSDLRQAFLSHHGRPLELAPCALEEVVEEMTADIVERRMIGGRETLVARGATQAQAARPQAHLTRPQADPPRPQAHPARPQADPTRPQAPPTRLQAHPTRPQAQLGPTQQASGPPAATKPQRSEPLPPPSAWGARKTALPLSRIPGGSEQPDAQAERPLTYSQALQRSRCGGGRPPTPCRPGDPSRGQEETPGGQWIPTRVQGTFS</sequence>
<proteinExistence type="predicted"/>
<feature type="compositionally biased region" description="Low complexity" evidence="1">
    <location>
        <begin position="96"/>
        <end position="105"/>
    </location>
</feature>
<feature type="region of interest" description="Disordered" evidence="1">
    <location>
        <begin position="70"/>
        <end position="227"/>
    </location>
</feature>
<gene>
    <name evidence="2" type="ORF">chiPu_0029641</name>
</gene>
<evidence type="ECO:0000313" key="3">
    <source>
        <dbReference type="Proteomes" id="UP000287033"/>
    </source>
</evidence>
<dbReference type="AlphaFoldDB" id="A0A401TSW4"/>
<accession>A0A401TSW4</accession>
<name>A0A401TSW4_CHIPU</name>
<keyword evidence="3" id="KW-1185">Reference proteome</keyword>
<comment type="caution">
    <text evidence="2">The sequence shown here is derived from an EMBL/GenBank/DDBJ whole genome shotgun (WGS) entry which is preliminary data.</text>
</comment>
<dbReference type="OrthoDB" id="10580220at2759"/>
<dbReference type="EMBL" id="BEZZ01162056">
    <property type="protein sequence ID" value="GCC45732.1"/>
    <property type="molecule type" value="Genomic_DNA"/>
</dbReference>
<feature type="compositionally biased region" description="Polar residues" evidence="1">
    <location>
        <begin position="122"/>
        <end position="133"/>
    </location>
</feature>
<organism evidence="2 3">
    <name type="scientific">Chiloscyllium punctatum</name>
    <name type="common">Brownbanded bambooshark</name>
    <name type="synonym">Hemiscyllium punctatum</name>
    <dbReference type="NCBI Taxonomy" id="137246"/>
    <lineage>
        <taxon>Eukaryota</taxon>
        <taxon>Metazoa</taxon>
        <taxon>Chordata</taxon>
        <taxon>Craniata</taxon>
        <taxon>Vertebrata</taxon>
        <taxon>Chondrichthyes</taxon>
        <taxon>Elasmobranchii</taxon>
        <taxon>Galeomorphii</taxon>
        <taxon>Galeoidea</taxon>
        <taxon>Orectolobiformes</taxon>
        <taxon>Hemiscylliidae</taxon>
        <taxon>Chiloscyllium</taxon>
    </lineage>
</organism>
<feature type="non-terminal residue" evidence="2">
    <location>
        <position position="227"/>
    </location>
</feature>
<dbReference type="Proteomes" id="UP000287033">
    <property type="component" value="Unassembled WGS sequence"/>
</dbReference>
<evidence type="ECO:0000313" key="2">
    <source>
        <dbReference type="EMBL" id="GCC45732.1"/>
    </source>
</evidence>
<protein>
    <submittedName>
        <fullName evidence="2">Uncharacterized protein</fullName>
    </submittedName>
</protein>
<evidence type="ECO:0000256" key="1">
    <source>
        <dbReference type="SAM" id="MobiDB-lite"/>
    </source>
</evidence>